<feature type="domain" description="Trimeric autotransporter adhesin YadA-like stalk" evidence="1">
    <location>
        <begin position="967"/>
        <end position="999"/>
    </location>
</feature>
<feature type="domain" description="Trimeric autotransporter adhesin YadA-like stalk" evidence="1">
    <location>
        <begin position="1185"/>
        <end position="1197"/>
    </location>
</feature>
<dbReference type="EMBL" id="LRPX01000055">
    <property type="protein sequence ID" value="KXA14084.1"/>
    <property type="molecule type" value="Genomic_DNA"/>
</dbReference>
<dbReference type="SUPFAM" id="SSF101967">
    <property type="entry name" value="Adhesin YadA, collagen-binding domain"/>
    <property type="match status" value="3"/>
</dbReference>
<comment type="caution">
    <text evidence="2">The sequence shown here is derived from an EMBL/GenBank/DDBJ whole genome shotgun (WGS) entry which is preliminary data.</text>
</comment>
<dbReference type="AlphaFoldDB" id="A0A133NCT6"/>
<evidence type="ECO:0000313" key="3">
    <source>
        <dbReference type="Proteomes" id="UP000070617"/>
    </source>
</evidence>
<dbReference type="Pfam" id="PF05662">
    <property type="entry name" value="YadA_stalk"/>
    <property type="match status" value="4"/>
</dbReference>
<keyword evidence="3" id="KW-1185">Reference proteome</keyword>
<accession>A0A133NCT6</accession>
<evidence type="ECO:0000313" key="2">
    <source>
        <dbReference type="EMBL" id="KXA14084.1"/>
    </source>
</evidence>
<sequence>MEGSNMLEEKSVKHWLKRKVKFTEALLVAFLITGGIGYAADNGAGSGTGVAIGTGSDAQRDGVVAIGRDAKTKYEGGSNYDKVNGDVAIGLNATTHSYYDQSGSVAIGKNSYVENTVGIQEKLFAFNQTPFNKWGFGNLPEEPDKVVTGVAIGDNTYVRTGGTMVGSHNYRGKIGDITVSTDEYKTKRMAGLGIYSTTLGANSFTNGTVATTSGALNVISSDYDGNDATKATKNFGATITGSLNSIESATSSNNVSGLANAVVGTANRTNNSNGSLIFGAGNEITNSIADVNSAAITGSAFGGPDSITSMSEKVRKLVKDSESAGSTMAFGGGNKADWTQLTAMIGVNNTITGESGKIAKLNMVNGYKNTVTNANNNIIMGNEHTSTKDNNIMIGGLSKADTRNVANTVSVGYDAKVTVEGGVALGHQSVAAVDKGKAGFDITKNTASTDENATWKATHAALSVGDVEKKVTRQITGVAAGTEDTDAVNVAQLKKVKDSINTAVENSKIHYYSVNDDNNHVENYNNDGAKAKNAVVIGIGSTSNGVNSTVLGNDIKLTGDKNGRNNSIVVGHHIEADGTHNAIFATDYNNDDNKTTHVFGEQNTVLGVGNLVGWTAEKDPSDATNTKWIYTKNTSGSDQNTVVGMNNTVNTNGNTVLGSSNEIRNNGSVISIGSGNVVGGTIINESGNEEGVGLRSGVFGHDSSVSHNEAFVFGNESKATAMEAYVLGNSSENTGGNSIVLGNYAKNESIGGSILGSYAENHGEWGTALGGCSNVTVDHGVALGAFSTANTSSGIAGYDPSGNSADNSSVWNSSLAAVSIGDSKEGYTRQITNLAAGTEDTDAVNVAQLKSLGKKVETDYAKVDASNLSNENVTSWKTKLGVSDLTSTLLTYKANGKGNQTVSLATGLNFTNGENTTASIDANGVVKYDVNKELKNMTSISGKEGEGKISFGKDAKNKPTVNVNNSRITGVANAIDKMDAVNKGQLDTTINEAVKQAKADITVKGEDGISVQRTKDTFTVSLDEKTKATLAKVGTGKIEKNNQNTVTGDTVYKAIKDLKGDISAAKTEVKGSEQIEVVKEATSDGHDLYKVKAKTEELKVKDGKIEKPTKEKALVTAGNIAKVIEETELTTTVKSGSKNITVEEKKIGNNTEYTMDLAKDISVDSIKIGDKISISKSGINAGKQKITNVADGKADSD</sequence>
<reference evidence="3" key="1">
    <citation type="submission" date="2016-01" db="EMBL/GenBank/DDBJ databases">
        <authorList>
            <person name="Mitreva M."/>
            <person name="Pepin K.H."/>
            <person name="Mihindukulasuriya K.A."/>
            <person name="Fulton R."/>
            <person name="Fronick C."/>
            <person name="O'Laughlin M."/>
            <person name="Miner T."/>
            <person name="Herter B."/>
            <person name="Rosa B.A."/>
            <person name="Cordes M."/>
            <person name="Tomlinson C."/>
            <person name="Wollam A."/>
            <person name="Palsikar V.B."/>
            <person name="Mardis E.R."/>
            <person name="Wilson R.K."/>
        </authorList>
    </citation>
    <scope>NUCLEOTIDE SEQUENCE [LARGE SCALE GENOMIC DNA]</scope>
    <source>
        <strain evidence="3">CMW8396</strain>
    </source>
</reference>
<dbReference type="GO" id="GO:0019867">
    <property type="term" value="C:outer membrane"/>
    <property type="evidence" value="ECO:0007669"/>
    <property type="project" value="InterPro"/>
</dbReference>
<feature type="domain" description="Trimeric autotransporter adhesin YadA-like stalk" evidence="1">
    <location>
        <begin position="474"/>
        <end position="507"/>
    </location>
</feature>
<evidence type="ECO:0000259" key="1">
    <source>
        <dbReference type="Pfam" id="PF05662"/>
    </source>
</evidence>
<gene>
    <name evidence="2" type="ORF">HMPREF3206_01147</name>
</gene>
<protein>
    <submittedName>
        <fullName evidence="2">Hep/Hag repeat protein</fullName>
    </submittedName>
</protein>
<feature type="domain" description="Trimeric autotransporter adhesin YadA-like stalk" evidence="1">
    <location>
        <begin position="830"/>
        <end position="858"/>
    </location>
</feature>
<feature type="non-terminal residue" evidence="2">
    <location>
        <position position="1197"/>
    </location>
</feature>
<dbReference type="InterPro" id="IPR008635">
    <property type="entry name" value="Coiled_stalk_dom"/>
</dbReference>
<proteinExistence type="predicted"/>
<dbReference type="Gene3D" id="2.150.10.10">
    <property type="entry name" value="Serralysin-like metalloprotease, C-terminal"/>
    <property type="match status" value="3"/>
</dbReference>
<dbReference type="Gene3D" id="2.20.70.140">
    <property type="match status" value="1"/>
</dbReference>
<organism evidence="2 3">
    <name type="scientific">Fusobacterium equinum</name>
    <dbReference type="NCBI Taxonomy" id="134605"/>
    <lineage>
        <taxon>Bacteria</taxon>
        <taxon>Fusobacteriati</taxon>
        <taxon>Fusobacteriota</taxon>
        <taxon>Fusobacteriia</taxon>
        <taxon>Fusobacteriales</taxon>
        <taxon>Fusobacteriaceae</taxon>
        <taxon>Fusobacterium</taxon>
    </lineage>
</organism>
<dbReference type="Gene3D" id="6.10.250.2040">
    <property type="match status" value="1"/>
</dbReference>
<dbReference type="InterPro" id="IPR011049">
    <property type="entry name" value="Serralysin-like_metalloprot_C"/>
</dbReference>
<dbReference type="STRING" id="134605.HMPREF3206_01147"/>
<name>A0A133NCT6_9FUSO</name>
<dbReference type="Proteomes" id="UP000070617">
    <property type="component" value="Unassembled WGS sequence"/>
</dbReference>